<gene>
    <name evidence="1" type="ORF">E2C06_24135</name>
</gene>
<dbReference type="RefSeq" id="WP_133291149.1">
    <property type="nucleotide sequence ID" value="NZ_SMSJ01000046.1"/>
</dbReference>
<dbReference type="Proteomes" id="UP000295096">
    <property type="component" value="Unassembled WGS sequence"/>
</dbReference>
<name>A0A4R5QAG6_9PROT</name>
<dbReference type="EMBL" id="SMSJ01000046">
    <property type="protein sequence ID" value="TDH60040.1"/>
    <property type="molecule type" value="Genomic_DNA"/>
</dbReference>
<comment type="caution">
    <text evidence="1">The sequence shown here is derived from an EMBL/GenBank/DDBJ whole genome shotgun (WGS) entry which is preliminary data.</text>
</comment>
<dbReference type="AlphaFoldDB" id="A0A4R5QAG6"/>
<organism evidence="1 2">
    <name type="scientific">Dankookia rubra</name>
    <dbReference type="NCBI Taxonomy" id="1442381"/>
    <lineage>
        <taxon>Bacteria</taxon>
        <taxon>Pseudomonadati</taxon>
        <taxon>Pseudomonadota</taxon>
        <taxon>Alphaproteobacteria</taxon>
        <taxon>Acetobacterales</taxon>
        <taxon>Roseomonadaceae</taxon>
        <taxon>Dankookia</taxon>
    </lineage>
</organism>
<protein>
    <submittedName>
        <fullName evidence="1">Uncharacterized protein</fullName>
    </submittedName>
</protein>
<accession>A0A4R5QAG6</accession>
<evidence type="ECO:0000313" key="2">
    <source>
        <dbReference type="Proteomes" id="UP000295096"/>
    </source>
</evidence>
<keyword evidence="2" id="KW-1185">Reference proteome</keyword>
<evidence type="ECO:0000313" key="1">
    <source>
        <dbReference type="EMBL" id="TDH60040.1"/>
    </source>
</evidence>
<reference evidence="1 2" key="1">
    <citation type="journal article" date="2016" name="J. Microbiol.">
        <title>Dankookia rubra gen. nov., sp. nov., an alphaproteobacterium isolated from sediment of a shallow stream.</title>
        <authorList>
            <person name="Kim W.H."/>
            <person name="Kim D.H."/>
            <person name="Kang K."/>
            <person name="Ahn T.Y."/>
        </authorList>
    </citation>
    <scope>NUCLEOTIDE SEQUENCE [LARGE SCALE GENOMIC DNA]</scope>
    <source>
        <strain evidence="1 2">JCM30602</strain>
    </source>
</reference>
<proteinExistence type="predicted"/>
<sequence>MGMLALLGACGGSDRGCPGVLANASGQPLEQFYLAHEGAGGWGEDLLPDRDLPPGASLPFRFPAEGHYGLRAVWTNGRAAEMQGVEACRTTRVTLRDGSMQAE</sequence>
<dbReference type="OrthoDB" id="7274433at2"/>